<reference evidence="2" key="1">
    <citation type="submission" date="2023-05" db="EMBL/GenBank/DDBJ databases">
        <title>Nepenthes gracilis genome sequencing.</title>
        <authorList>
            <person name="Fukushima K."/>
        </authorList>
    </citation>
    <scope>NUCLEOTIDE SEQUENCE</scope>
    <source>
        <strain evidence="2">SING2019-196</strain>
    </source>
</reference>
<sequence length="144" mass="15742">MAVPPPLSSYLVAAIFIPRSPPTPSSAQISKRCPKFQKPKSIFKNGIKKILNVDLVAAAVLGRCRRRQLLGTDAVVSFSAPTLSSAQISKRRPAFGNPKLIFKNGKNKKMKTSSAMRSSAPHRRRCSRTRARVPSGQKCRTVPS</sequence>
<accession>A0AAD3P7M8</accession>
<name>A0AAD3P7M8_NEPGR</name>
<proteinExistence type="predicted"/>
<keyword evidence="3" id="KW-1185">Reference proteome</keyword>
<evidence type="ECO:0000256" key="1">
    <source>
        <dbReference type="SAM" id="MobiDB-lite"/>
    </source>
</evidence>
<dbReference type="Proteomes" id="UP001279734">
    <property type="component" value="Unassembled WGS sequence"/>
</dbReference>
<feature type="compositionally biased region" description="Basic residues" evidence="1">
    <location>
        <begin position="120"/>
        <end position="131"/>
    </location>
</feature>
<evidence type="ECO:0000313" key="2">
    <source>
        <dbReference type="EMBL" id="GMH00912.1"/>
    </source>
</evidence>
<organism evidence="2 3">
    <name type="scientific">Nepenthes gracilis</name>
    <name type="common">Slender pitcher plant</name>
    <dbReference type="NCBI Taxonomy" id="150966"/>
    <lineage>
        <taxon>Eukaryota</taxon>
        <taxon>Viridiplantae</taxon>
        <taxon>Streptophyta</taxon>
        <taxon>Embryophyta</taxon>
        <taxon>Tracheophyta</taxon>
        <taxon>Spermatophyta</taxon>
        <taxon>Magnoliopsida</taxon>
        <taxon>eudicotyledons</taxon>
        <taxon>Gunneridae</taxon>
        <taxon>Pentapetalae</taxon>
        <taxon>Caryophyllales</taxon>
        <taxon>Nepenthaceae</taxon>
        <taxon>Nepenthes</taxon>
    </lineage>
</organism>
<evidence type="ECO:0000313" key="3">
    <source>
        <dbReference type="Proteomes" id="UP001279734"/>
    </source>
</evidence>
<gene>
    <name evidence="2" type="ORF">Nepgr_002751</name>
</gene>
<protein>
    <submittedName>
        <fullName evidence="2">Uncharacterized protein</fullName>
    </submittedName>
</protein>
<dbReference type="AlphaFoldDB" id="A0AAD3P7M8"/>
<comment type="caution">
    <text evidence="2">The sequence shown here is derived from an EMBL/GenBank/DDBJ whole genome shotgun (WGS) entry which is preliminary data.</text>
</comment>
<feature type="region of interest" description="Disordered" evidence="1">
    <location>
        <begin position="96"/>
        <end position="144"/>
    </location>
</feature>
<dbReference type="EMBL" id="BSYO01000002">
    <property type="protein sequence ID" value="GMH00912.1"/>
    <property type="molecule type" value="Genomic_DNA"/>
</dbReference>